<evidence type="ECO:0008006" key="4">
    <source>
        <dbReference type="Google" id="ProtNLM"/>
    </source>
</evidence>
<proteinExistence type="predicted"/>
<evidence type="ECO:0000313" key="3">
    <source>
        <dbReference type="Proteomes" id="UP001500620"/>
    </source>
</evidence>
<dbReference type="InterPro" id="IPR041289">
    <property type="entry name" value="Bact_RF_family3"/>
</dbReference>
<feature type="compositionally biased region" description="Basic and acidic residues" evidence="1">
    <location>
        <begin position="303"/>
        <end position="315"/>
    </location>
</feature>
<keyword evidence="3" id="KW-1185">Reference proteome</keyword>
<name>A0ABP8DB99_9ACTN</name>
<dbReference type="EMBL" id="BAABAT010000012">
    <property type="protein sequence ID" value="GAA4251880.1"/>
    <property type="molecule type" value="Genomic_DNA"/>
</dbReference>
<organism evidence="2 3">
    <name type="scientific">Dactylosporangium darangshiense</name>
    <dbReference type="NCBI Taxonomy" id="579108"/>
    <lineage>
        <taxon>Bacteria</taxon>
        <taxon>Bacillati</taxon>
        <taxon>Actinomycetota</taxon>
        <taxon>Actinomycetes</taxon>
        <taxon>Micromonosporales</taxon>
        <taxon>Micromonosporaceae</taxon>
        <taxon>Dactylosporangium</taxon>
    </lineage>
</organism>
<sequence length="360" mass="39629">MKDLATLTPSGYPAVSLLMPTHRKAPGNQQDPIRLRNLLSEARRRLESDETVPRDVANQVYDEIATAAERVDLRHTGEGLALFASPGQVHVRLLESPVQERVVIADTYEVRDVVADAARRHRYWALVLSEQPTRLWSGDGPDLVEVSSHGFPFTHEGPGGTMGLPRDYGQNPSAHRDERHRQFFRDIATALTDIDSLDTRPVFVLGVERYLALFEQVWGRPFAGTVTGNYDHAGAHEVYQLLAPRLAAYTAMEQVAALESLDAARGANRFAAGLPEVWSLAQQGRGAHLLVEEGYHSPAWVHEDHLHPPEQEPHADGPGTLLDDAVDDVVESVARQGGDVTFVGDDSLAADGRIALIVRY</sequence>
<accession>A0ABP8DB99</accession>
<reference evidence="3" key="1">
    <citation type="journal article" date="2019" name="Int. J. Syst. Evol. Microbiol.">
        <title>The Global Catalogue of Microorganisms (GCM) 10K type strain sequencing project: providing services to taxonomists for standard genome sequencing and annotation.</title>
        <authorList>
            <consortium name="The Broad Institute Genomics Platform"/>
            <consortium name="The Broad Institute Genome Sequencing Center for Infectious Disease"/>
            <person name="Wu L."/>
            <person name="Ma J."/>
        </authorList>
    </citation>
    <scope>NUCLEOTIDE SEQUENCE [LARGE SCALE GENOMIC DNA]</scope>
    <source>
        <strain evidence="3">JCM 17441</strain>
    </source>
</reference>
<comment type="caution">
    <text evidence="2">The sequence shown here is derived from an EMBL/GenBank/DDBJ whole genome shotgun (WGS) entry which is preliminary data.</text>
</comment>
<gene>
    <name evidence="2" type="ORF">GCM10022255_046230</name>
</gene>
<evidence type="ECO:0000313" key="2">
    <source>
        <dbReference type="EMBL" id="GAA4251880.1"/>
    </source>
</evidence>
<dbReference type="Proteomes" id="UP001500620">
    <property type="component" value="Unassembled WGS sequence"/>
</dbReference>
<feature type="region of interest" description="Disordered" evidence="1">
    <location>
        <begin position="303"/>
        <end position="322"/>
    </location>
</feature>
<protein>
    <recommendedName>
        <fullName evidence="4">Chemotaxis protein</fullName>
    </recommendedName>
</protein>
<dbReference type="Pfam" id="PF18845">
    <property type="entry name" value="baeRF_family3"/>
    <property type="match status" value="1"/>
</dbReference>
<evidence type="ECO:0000256" key="1">
    <source>
        <dbReference type="SAM" id="MobiDB-lite"/>
    </source>
</evidence>